<gene>
    <name evidence="24" type="primary">LOC107264033</name>
</gene>
<keyword evidence="8" id="KW-0808">Transferase</keyword>
<evidence type="ECO:0000256" key="21">
    <source>
        <dbReference type="SAM" id="Phobius"/>
    </source>
</evidence>
<evidence type="ECO:0000256" key="4">
    <source>
        <dbReference type="ARBA" id="ARBA00005093"/>
    </source>
</evidence>
<keyword evidence="7" id="KW-0328">Glycosyltransferase</keyword>
<evidence type="ECO:0000256" key="17">
    <source>
        <dbReference type="ARBA" id="ARBA00023180"/>
    </source>
</evidence>
<keyword evidence="11" id="KW-0256">Endoplasmic reticulum</keyword>
<keyword evidence="17" id="KW-0325">Glycoprotein</keyword>
<dbReference type="InterPro" id="IPR043538">
    <property type="entry name" value="XYLT"/>
</dbReference>
<evidence type="ECO:0000259" key="22">
    <source>
        <dbReference type="PROSITE" id="PS51212"/>
    </source>
</evidence>
<dbReference type="RefSeq" id="XP_015587358.1">
    <property type="nucleotide sequence ID" value="XM_015731872.2"/>
</dbReference>
<dbReference type="EC" id="2.4.2.26" evidence="6"/>
<evidence type="ECO:0000256" key="18">
    <source>
        <dbReference type="ARBA" id="ARBA00042865"/>
    </source>
</evidence>
<evidence type="ECO:0000256" key="6">
    <source>
        <dbReference type="ARBA" id="ARBA00011972"/>
    </source>
</evidence>
<keyword evidence="9 21" id="KW-0812">Transmembrane</keyword>
<comment type="similarity">
    <text evidence="5">Belongs to the glycosyltransferase 14 family. XylT subfamily.</text>
</comment>
<sequence>MAVAKGHLDGRSSSCLRKYRIFFVFGITILVAQVYLAYMFFALENEDRKIVRLFSGEGDSSQPEEGEGLPKGSRQLKLPPDKQGNTNKSFQSHRNRTTRVKLDLKSLNFTPGCEVTGREAVSAVTRAQSQKCKQRIVNVTCLSQQGLLYPEKLQSWCPHSLGFSVMPKSLGCFTDDKTPKLLSGYYAVFKGNNSPDRCAYVCLQSGYPYAGVEYSSDCYCGMEEPPQTKRLPDSSCNMKCPGESKYSCGGYLTINVFWTGIQRFKAQEARNSSSRTAKETPARIAYLLTVNGRASRQVKRLISILYEPSHLFYIHVDARQDYLYREMLKVEKMCKLKNIRVARGAGLRHASIWGGASLLTTLLSSAREILSDPHHWDFLVNLSESDFPVKSNARLIEFLTWNKGMNFVKSHGREVQRFITKQGLDKTFVECEARMWRVGDRKLPLGIQVDGGSDWVALSRDFVEYVTKSMPDPLVSGLLKVFQYTLLPAESFFHTVLRNSRFCDTYVDNNLHVTNWKRKLGCKCQYRAVVDWCGCSPNDFKLEDFSRIRNTAERNLFFARKFEPVIDQRIIDRVEEWLYPSKSNVTTRSKGYDMYWQSLYHHGDLSPVADDALLTISSSLARLAFRKIKVDPRKINLLETTAYFKQNHFAGVLIRAEVNTKNFESSTFQHDFPDRIESLVYLKRNYSTSRTWLGRIQTLLVGTDYDQKEQTFRNLLGGIGPLSSPVLFYEFDAGLVTPRNLSVLWVDPHGKLADVNQLQLEEMALNGHVKPQLGDCLVIGTWKVILVSDSAVVAKLNFLVTPLAYWKNQRISAAKARELHSGPSTPYQISEDINERWKSFLETKTRPENVFEKRTNSENDQWIDTLVSEYYEVDRTCYAADNISAVRKSKIKLQRCFETDWSSLSPDPKADIENLCQN</sequence>
<comment type="catalytic activity">
    <reaction evidence="19">
        <text>UDP-alpha-D-xylose + L-seryl-[protein] = 3-O-(beta-D-xylosyl)-L-seryl-[protein] + UDP + H(+)</text>
        <dbReference type="Rhea" id="RHEA:50192"/>
        <dbReference type="Rhea" id="RHEA-COMP:9863"/>
        <dbReference type="Rhea" id="RHEA-COMP:12567"/>
        <dbReference type="ChEBI" id="CHEBI:15378"/>
        <dbReference type="ChEBI" id="CHEBI:29999"/>
        <dbReference type="ChEBI" id="CHEBI:57632"/>
        <dbReference type="ChEBI" id="CHEBI:58223"/>
        <dbReference type="ChEBI" id="CHEBI:132085"/>
        <dbReference type="EC" id="2.4.2.26"/>
    </reaction>
</comment>
<proteinExistence type="inferred from homology"/>
<dbReference type="GO" id="GO:0050650">
    <property type="term" value="P:chondroitin sulfate proteoglycan biosynthetic process"/>
    <property type="evidence" value="ECO:0007669"/>
    <property type="project" value="TreeGrafter"/>
</dbReference>
<evidence type="ECO:0000256" key="13">
    <source>
        <dbReference type="ARBA" id="ARBA00022989"/>
    </source>
</evidence>
<name>A0AAJ7FE64_CEPCN</name>
<dbReference type="Pfam" id="PF12529">
    <property type="entry name" value="Xylo_C"/>
    <property type="match status" value="1"/>
</dbReference>
<evidence type="ECO:0000256" key="11">
    <source>
        <dbReference type="ARBA" id="ARBA00022824"/>
    </source>
</evidence>
<evidence type="ECO:0000256" key="3">
    <source>
        <dbReference type="ARBA" id="ARBA00004840"/>
    </source>
</evidence>
<feature type="transmembrane region" description="Helical" evidence="21">
    <location>
        <begin position="21"/>
        <end position="43"/>
    </location>
</feature>
<dbReference type="InterPro" id="IPR024448">
    <property type="entry name" value="XylT_C"/>
</dbReference>
<keyword evidence="14" id="KW-0333">Golgi apparatus</keyword>
<dbReference type="KEGG" id="ccin:107264033"/>
<dbReference type="GeneID" id="107264033"/>
<evidence type="ECO:0000256" key="8">
    <source>
        <dbReference type="ARBA" id="ARBA00022679"/>
    </source>
</evidence>
<dbReference type="Proteomes" id="UP000694920">
    <property type="component" value="Unplaced"/>
</dbReference>
<evidence type="ECO:0000256" key="7">
    <source>
        <dbReference type="ARBA" id="ARBA00022676"/>
    </source>
</evidence>
<evidence type="ECO:0000256" key="10">
    <source>
        <dbReference type="ARBA" id="ARBA00022723"/>
    </source>
</evidence>
<dbReference type="GO" id="GO:0015012">
    <property type="term" value="P:heparan sulfate proteoglycan biosynthetic process"/>
    <property type="evidence" value="ECO:0007669"/>
    <property type="project" value="TreeGrafter"/>
</dbReference>
<dbReference type="SMART" id="SM00321">
    <property type="entry name" value="WSC"/>
    <property type="match status" value="1"/>
</dbReference>
<comment type="pathway">
    <text evidence="3">Glycan metabolism; chondroitin sulfate biosynthesis.</text>
</comment>
<keyword evidence="23" id="KW-1185">Reference proteome</keyword>
<evidence type="ECO:0000256" key="1">
    <source>
        <dbReference type="ARBA" id="ARBA00004323"/>
    </source>
</evidence>
<evidence type="ECO:0000256" key="9">
    <source>
        <dbReference type="ARBA" id="ARBA00022692"/>
    </source>
</evidence>
<dbReference type="PROSITE" id="PS51212">
    <property type="entry name" value="WSC"/>
    <property type="match status" value="1"/>
</dbReference>
<feature type="domain" description="WSC" evidence="22">
    <location>
        <begin position="166"/>
        <end position="260"/>
    </location>
</feature>
<evidence type="ECO:0000313" key="23">
    <source>
        <dbReference type="Proteomes" id="UP000694920"/>
    </source>
</evidence>
<keyword evidence="13 21" id="KW-1133">Transmembrane helix</keyword>
<evidence type="ECO:0000313" key="24">
    <source>
        <dbReference type="RefSeq" id="XP_015587358.1"/>
    </source>
</evidence>
<keyword evidence="15 21" id="KW-0472">Membrane</keyword>
<dbReference type="Pfam" id="PF01822">
    <property type="entry name" value="WSC"/>
    <property type="match status" value="1"/>
</dbReference>
<dbReference type="GO" id="GO:0000139">
    <property type="term" value="C:Golgi membrane"/>
    <property type="evidence" value="ECO:0007669"/>
    <property type="project" value="UniProtKB-SubCell"/>
</dbReference>
<organism evidence="23 24">
    <name type="scientific">Cephus cinctus</name>
    <name type="common">Wheat stem sawfly</name>
    <dbReference type="NCBI Taxonomy" id="211228"/>
    <lineage>
        <taxon>Eukaryota</taxon>
        <taxon>Metazoa</taxon>
        <taxon>Ecdysozoa</taxon>
        <taxon>Arthropoda</taxon>
        <taxon>Hexapoda</taxon>
        <taxon>Insecta</taxon>
        <taxon>Pterygota</taxon>
        <taxon>Neoptera</taxon>
        <taxon>Endopterygota</taxon>
        <taxon>Hymenoptera</taxon>
        <taxon>Cephoidea</taxon>
        <taxon>Cephidae</taxon>
        <taxon>Cephus</taxon>
    </lineage>
</organism>
<evidence type="ECO:0000256" key="16">
    <source>
        <dbReference type="ARBA" id="ARBA00023157"/>
    </source>
</evidence>
<evidence type="ECO:0000256" key="20">
    <source>
        <dbReference type="SAM" id="MobiDB-lite"/>
    </source>
</evidence>
<dbReference type="InterPro" id="IPR002889">
    <property type="entry name" value="WSC_carb-bd"/>
</dbReference>
<feature type="region of interest" description="Disordered" evidence="20">
    <location>
        <begin position="56"/>
        <end position="95"/>
    </location>
</feature>
<evidence type="ECO:0000256" key="14">
    <source>
        <dbReference type="ARBA" id="ARBA00023034"/>
    </source>
</evidence>
<keyword evidence="16" id="KW-1015">Disulfide bond</keyword>
<dbReference type="AlphaFoldDB" id="A0AAJ7FE64"/>
<dbReference type="PANTHER" id="PTHR46025:SF3">
    <property type="entry name" value="XYLOSYLTRANSFERASE OXT"/>
    <property type="match status" value="1"/>
</dbReference>
<evidence type="ECO:0000256" key="19">
    <source>
        <dbReference type="ARBA" id="ARBA00047847"/>
    </source>
</evidence>
<comment type="pathway">
    <text evidence="4">Glycan metabolism; heparan sulfate biosynthesis.</text>
</comment>
<comment type="subcellular location">
    <subcellularLocation>
        <location evidence="2">Endoplasmic reticulum membrane</location>
        <topology evidence="2">Single-pass type II membrane protein</topology>
    </subcellularLocation>
    <subcellularLocation>
        <location evidence="1">Golgi apparatus membrane</location>
        <topology evidence="1">Single-pass type II membrane protein</topology>
    </subcellularLocation>
</comment>
<dbReference type="Pfam" id="PF02485">
    <property type="entry name" value="Branch"/>
    <property type="match status" value="1"/>
</dbReference>
<dbReference type="GO" id="GO:0005789">
    <property type="term" value="C:endoplasmic reticulum membrane"/>
    <property type="evidence" value="ECO:0007669"/>
    <property type="project" value="UniProtKB-SubCell"/>
</dbReference>
<dbReference type="InterPro" id="IPR003406">
    <property type="entry name" value="Glyco_trans_14"/>
</dbReference>
<evidence type="ECO:0000256" key="5">
    <source>
        <dbReference type="ARBA" id="ARBA00010195"/>
    </source>
</evidence>
<accession>A0AAJ7FE64</accession>
<keyword evidence="10" id="KW-0479">Metal-binding</keyword>
<evidence type="ECO:0000256" key="12">
    <source>
        <dbReference type="ARBA" id="ARBA00022968"/>
    </source>
</evidence>
<dbReference type="CTD" id="5020"/>
<dbReference type="GO" id="GO:0030158">
    <property type="term" value="F:protein xylosyltransferase activity"/>
    <property type="evidence" value="ECO:0007669"/>
    <property type="project" value="UniProtKB-EC"/>
</dbReference>
<dbReference type="GO" id="GO:0046872">
    <property type="term" value="F:metal ion binding"/>
    <property type="evidence" value="ECO:0007669"/>
    <property type="project" value="UniProtKB-KW"/>
</dbReference>
<keyword evidence="12" id="KW-0735">Signal-anchor</keyword>
<dbReference type="PANTHER" id="PTHR46025">
    <property type="entry name" value="XYLOSYLTRANSFERASE OXT"/>
    <property type="match status" value="1"/>
</dbReference>
<reference evidence="24" key="1">
    <citation type="submission" date="2025-08" db="UniProtKB">
        <authorList>
            <consortium name="RefSeq"/>
        </authorList>
    </citation>
    <scope>IDENTIFICATION</scope>
</reference>
<evidence type="ECO:0000256" key="2">
    <source>
        <dbReference type="ARBA" id="ARBA00004648"/>
    </source>
</evidence>
<protein>
    <recommendedName>
        <fullName evidence="6">protein xylosyltransferase</fullName>
        <ecNumber evidence="6">2.4.2.26</ecNumber>
    </recommendedName>
    <alternativeName>
        <fullName evidence="18">Peptide O-xylosyltransferase</fullName>
    </alternativeName>
</protein>
<evidence type="ECO:0000256" key="15">
    <source>
        <dbReference type="ARBA" id="ARBA00023136"/>
    </source>
</evidence>